<protein>
    <submittedName>
        <fullName evidence="1">11067_t:CDS:1</fullName>
    </submittedName>
</protein>
<name>A0ACA9P6A6_9GLOM</name>
<comment type="caution">
    <text evidence="1">The sequence shown here is derived from an EMBL/GenBank/DDBJ whole genome shotgun (WGS) entry which is preliminary data.</text>
</comment>
<proteinExistence type="predicted"/>
<dbReference type="Proteomes" id="UP000789525">
    <property type="component" value="Unassembled WGS sequence"/>
</dbReference>
<sequence>MRKRFEDGASFTWLPIWAYNYSSWNFLLLLALLAHENFGQQGAAIVASQEEHVEPPKAAPEAAATTSANTQEPQNRFTEAFTEQEWDGVKKLRALLSEVSEEAYDNKERVPHLWGVELSATSPTAKASVVLVKFIRARQGNLEAAKSMLVSTLKWREEFKVDHLAKEEFPEDVFGKVGVISGKDKAGRPVTYNFYGSVSPEVVFKDVDQFLRRQHGPTASQASQIFSDYYPELLVRPPDLHFPRALTPTFTAQEILCLSTNTPYMDILDLH</sequence>
<evidence type="ECO:0000313" key="1">
    <source>
        <dbReference type="EMBL" id="CAG8685543.1"/>
    </source>
</evidence>
<gene>
    <name evidence="1" type="ORF">ACOLOM_LOCUS9533</name>
</gene>
<accession>A0ACA9P6A6</accession>
<reference evidence="1" key="1">
    <citation type="submission" date="2021-06" db="EMBL/GenBank/DDBJ databases">
        <authorList>
            <person name="Kallberg Y."/>
            <person name="Tangrot J."/>
            <person name="Rosling A."/>
        </authorList>
    </citation>
    <scope>NUCLEOTIDE SEQUENCE</scope>
    <source>
        <strain evidence="1">CL356</strain>
    </source>
</reference>
<organism evidence="1 2">
    <name type="scientific">Acaulospora colombiana</name>
    <dbReference type="NCBI Taxonomy" id="27376"/>
    <lineage>
        <taxon>Eukaryota</taxon>
        <taxon>Fungi</taxon>
        <taxon>Fungi incertae sedis</taxon>
        <taxon>Mucoromycota</taxon>
        <taxon>Glomeromycotina</taxon>
        <taxon>Glomeromycetes</taxon>
        <taxon>Diversisporales</taxon>
        <taxon>Acaulosporaceae</taxon>
        <taxon>Acaulospora</taxon>
    </lineage>
</organism>
<keyword evidence="2" id="KW-1185">Reference proteome</keyword>
<dbReference type="EMBL" id="CAJVPT010027908">
    <property type="protein sequence ID" value="CAG8685543.1"/>
    <property type="molecule type" value="Genomic_DNA"/>
</dbReference>
<evidence type="ECO:0000313" key="2">
    <source>
        <dbReference type="Proteomes" id="UP000789525"/>
    </source>
</evidence>